<protein>
    <submittedName>
        <fullName evidence="2">Uncharacterized protein</fullName>
    </submittedName>
</protein>
<organism evidence="2 3">
    <name type="scientific">Nocardia transvalensis</name>
    <dbReference type="NCBI Taxonomy" id="37333"/>
    <lineage>
        <taxon>Bacteria</taxon>
        <taxon>Bacillati</taxon>
        <taxon>Actinomycetota</taxon>
        <taxon>Actinomycetes</taxon>
        <taxon>Mycobacteriales</taxon>
        <taxon>Nocardiaceae</taxon>
        <taxon>Nocardia</taxon>
    </lineage>
</organism>
<evidence type="ECO:0000256" key="1">
    <source>
        <dbReference type="SAM" id="MobiDB-lite"/>
    </source>
</evidence>
<evidence type="ECO:0000313" key="3">
    <source>
        <dbReference type="Proteomes" id="UP000540412"/>
    </source>
</evidence>
<feature type="compositionally biased region" description="Basic and acidic residues" evidence="1">
    <location>
        <begin position="192"/>
        <end position="223"/>
    </location>
</feature>
<feature type="region of interest" description="Disordered" evidence="1">
    <location>
        <begin position="186"/>
        <end position="244"/>
    </location>
</feature>
<feature type="compositionally biased region" description="Basic and acidic residues" evidence="1">
    <location>
        <begin position="231"/>
        <end position="244"/>
    </location>
</feature>
<comment type="caution">
    <text evidence="2">The sequence shown here is derived from an EMBL/GenBank/DDBJ whole genome shotgun (WGS) entry which is preliminary data.</text>
</comment>
<accession>A0A7W9ULK5</accession>
<evidence type="ECO:0000313" key="2">
    <source>
        <dbReference type="EMBL" id="MBB5916815.1"/>
    </source>
</evidence>
<gene>
    <name evidence="2" type="ORF">BJY24_005727</name>
</gene>
<dbReference type="EMBL" id="JACHIT010000002">
    <property type="protein sequence ID" value="MBB5916815.1"/>
    <property type="molecule type" value="Genomic_DNA"/>
</dbReference>
<keyword evidence="3" id="KW-1185">Reference proteome</keyword>
<dbReference type="RefSeq" id="WP_040751809.1">
    <property type="nucleotide sequence ID" value="NZ_JACHIT010000002.1"/>
</dbReference>
<feature type="compositionally biased region" description="Basic and acidic residues" evidence="1">
    <location>
        <begin position="343"/>
        <end position="356"/>
    </location>
</feature>
<feature type="region of interest" description="Disordered" evidence="1">
    <location>
        <begin position="257"/>
        <end position="356"/>
    </location>
</feature>
<reference evidence="2 3" key="1">
    <citation type="submission" date="2020-08" db="EMBL/GenBank/DDBJ databases">
        <title>Sequencing the genomes of 1000 actinobacteria strains.</title>
        <authorList>
            <person name="Klenk H.-P."/>
        </authorList>
    </citation>
    <scope>NUCLEOTIDE SEQUENCE [LARGE SCALE GENOMIC DNA]</scope>
    <source>
        <strain evidence="2 3">DSM 43582</strain>
    </source>
</reference>
<sequence length="356" mass="40664">MPDEYDDYRRGLTNYERGLYFELGRAHERGETPDRGWVRQFKIETGLGARILDNAKTEGRGTEAIERKSGRLNEVETRRQLRKERSTLGAGHLTRSRWETVVGEKIPATVRQDLAELARDFPDRFRHEPISRADALRAMELGRSLASQQLELIRSYELGRADRARKRLGHIREIARARTRAESLRRAQQFRDAVDRGRADARTHRTERTVRAREHDGRVRPGHDTAGTKGPSERARIQREAAERVAREFTPLDALVLGRDAGDTAERDGREVAEAREHQRQRDAADAAEKARKARELEEDRLRSRLPPHIVELVAKGRPTPGLESPFREPPEAGSTRAGRQAIGREFRGPERSPGR</sequence>
<name>A0A7W9ULK5_9NOCA</name>
<dbReference type="AlphaFoldDB" id="A0A7W9ULK5"/>
<dbReference type="Proteomes" id="UP000540412">
    <property type="component" value="Unassembled WGS sequence"/>
</dbReference>
<proteinExistence type="predicted"/>
<feature type="compositionally biased region" description="Basic and acidic residues" evidence="1">
    <location>
        <begin position="260"/>
        <end position="303"/>
    </location>
</feature>